<dbReference type="Gene3D" id="3.30.300.30">
    <property type="match status" value="1"/>
</dbReference>
<comment type="similarity">
    <text evidence="1">Belongs to the ATP-dependent AMP-binding enzyme family.</text>
</comment>
<evidence type="ECO:0000259" key="3">
    <source>
        <dbReference type="Pfam" id="PF00501"/>
    </source>
</evidence>
<evidence type="ECO:0000313" key="6">
    <source>
        <dbReference type="Proteomes" id="UP001501842"/>
    </source>
</evidence>
<dbReference type="PANTHER" id="PTHR43201">
    <property type="entry name" value="ACYL-COA SYNTHETASE"/>
    <property type="match status" value="1"/>
</dbReference>
<reference evidence="5 6" key="1">
    <citation type="journal article" date="2019" name="Int. J. Syst. Evol. Microbiol.">
        <title>The Global Catalogue of Microorganisms (GCM) 10K type strain sequencing project: providing services to taxonomists for standard genome sequencing and annotation.</title>
        <authorList>
            <consortium name="The Broad Institute Genomics Platform"/>
            <consortium name="The Broad Institute Genome Sequencing Center for Infectious Disease"/>
            <person name="Wu L."/>
            <person name="Ma J."/>
        </authorList>
    </citation>
    <scope>NUCLEOTIDE SEQUENCE [LARGE SCALE GENOMIC DNA]</scope>
    <source>
        <strain evidence="5 6">JCM 8201</strain>
    </source>
</reference>
<dbReference type="InterPro" id="IPR020845">
    <property type="entry name" value="AMP-binding_CS"/>
</dbReference>
<dbReference type="PROSITE" id="PS00455">
    <property type="entry name" value="AMP_BINDING"/>
    <property type="match status" value="1"/>
</dbReference>
<evidence type="ECO:0000256" key="2">
    <source>
        <dbReference type="ARBA" id="ARBA00022598"/>
    </source>
</evidence>
<dbReference type="Pfam" id="PF13193">
    <property type="entry name" value="AMP-binding_C"/>
    <property type="match status" value="1"/>
</dbReference>
<comment type="caution">
    <text evidence="5">The sequence shown here is derived from an EMBL/GenBank/DDBJ whole genome shotgun (WGS) entry which is preliminary data.</text>
</comment>
<dbReference type="Proteomes" id="UP001501842">
    <property type="component" value="Unassembled WGS sequence"/>
</dbReference>
<dbReference type="InterPro" id="IPR045851">
    <property type="entry name" value="AMP-bd_C_sf"/>
</dbReference>
<feature type="domain" description="AMP-binding enzyme C-terminal" evidence="4">
    <location>
        <begin position="462"/>
        <end position="537"/>
    </location>
</feature>
<dbReference type="EMBL" id="BAAATZ010000012">
    <property type="protein sequence ID" value="GAA2727466.1"/>
    <property type="molecule type" value="Genomic_DNA"/>
</dbReference>
<accession>A0ABN3UA79</accession>
<feature type="domain" description="AMP-dependent synthetase/ligase" evidence="3">
    <location>
        <begin position="55"/>
        <end position="412"/>
    </location>
</feature>
<protein>
    <submittedName>
        <fullName evidence="5">Class I adenylate-forming enzyme family protein</fullName>
    </submittedName>
</protein>
<dbReference type="RefSeq" id="WP_344451331.1">
    <property type="nucleotide sequence ID" value="NZ_BAAATZ010000012.1"/>
</dbReference>
<keyword evidence="6" id="KW-1185">Reference proteome</keyword>
<sequence length="559" mass="59885">MSTDPAIMMAEIMGGLTGPGGAFELIETPGHPAPGFVGAARNLGEVLTASVGFGERDYIVTVTERLTYAQHAERVAALAEALREEHGVRPGDRVAIDAANVPDWIVSFWAAVAVGAVAVGYNAWWAPLEIEYALGHTEPKLVIADAKRAAQIGDRAVVLTLEEGVPAAVERHRGAELRVHDAAPEDPAVILYTSGTSGRPKGAVHSHRNLASVIEYHRVNDAMIVEMAAKWGIESRPEDRRYLLALPLFHIASLHNLAVPRLATGSTVVMYQGGFDVDRVLSLVEKEKVTNWGAVPTMAHRILEHGDVSKYDLSSLTAFALASAPSSPAFKARLTEAFPPARGALVDSYGLTESCTAIAVASPMDLEQAPGTLGRPVTGVRLEIRDAEGRALPEGEEGEVCVLSPYVMLGYWNNEEATASAIGPDGWLRTGDIGMIDQGRLRLTTRRSDLIIRGGENVYPVEIENVLAEYPGVHECVVLGAPHPDLGQEVMAVVVFTGEPASEQELAGFAKERLAYFKVPSRWEITTSPLPRNATGKVIRRDVENTVGLSPETSAASPS</sequence>
<evidence type="ECO:0000259" key="4">
    <source>
        <dbReference type="Pfam" id="PF13193"/>
    </source>
</evidence>
<proteinExistence type="inferred from homology"/>
<dbReference type="InterPro" id="IPR000873">
    <property type="entry name" value="AMP-dep_synth/lig_dom"/>
</dbReference>
<dbReference type="Pfam" id="PF00501">
    <property type="entry name" value="AMP-binding"/>
    <property type="match status" value="1"/>
</dbReference>
<dbReference type="Gene3D" id="3.40.50.12780">
    <property type="entry name" value="N-terminal domain of ligase-like"/>
    <property type="match status" value="1"/>
</dbReference>
<dbReference type="PANTHER" id="PTHR43201:SF5">
    <property type="entry name" value="MEDIUM-CHAIN ACYL-COA LIGASE ACSF2, MITOCHONDRIAL"/>
    <property type="match status" value="1"/>
</dbReference>
<keyword evidence="2" id="KW-0436">Ligase</keyword>
<dbReference type="InterPro" id="IPR042099">
    <property type="entry name" value="ANL_N_sf"/>
</dbReference>
<gene>
    <name evidence="5" type="ORF">GCM10010439_33490</name>
</gene>
<dbReference type="SUPFAM" id="SSF56801">
    <property type="entry name" value="Acetyl-CoA synthetase-like"/>
    <property type="match status" value="1"/>
</dbReference>
<evidence type="ECO:0000256" key="1">
    <source>
        <dbReference type="ARBA" id="ARBA00006432"/>
    </source>
</evidence>
<evidence type="ECO:0000313" key="5">
    <source>
        <dbReference type="EMBL" id="GAA2727466.1"/>
    </source>
</evidence>
<name>A0ABN3UA79_9ACTN</name>
<organism evidence="5 6">
    <name type="scientific">Actinocorallia aurantiaca</name>
    <dbReference type="NCBI Taxonomy" id="46204"/>
    <lineage>
        <taxon>Bacteria</taxon>
        <taxon>Bacillati</taxon>
        <taxon>Actinomycetota</taxon>
        <taxon>Actinomycetes</taxon>
        <taxon>Streptosporangiales</taxon>
        <taxon>Thermomonosporaceae</taxon>
        <taxon>Actinocorallia</taxon>
    </lineage>
</organism>
<dbReference type="InterPro" id="IPR025110">
    <property type="entry name" value="AMP-bd_C"/>
</dbReference>